<gene>
    <name evidence="5" type="ORF">SDJN03_14211</name>
</gene>
<dbReference type="Proteomes" id="UP000685013">
    <property type="component" value="Chromosome 9"/>
</dbReference>
<dbReference type="GO" id="GO:0016020">
    <property type="term" value="C:membrane"/>
    <property type="evidence" value="ECO:0007669"/>
    <property type="project" value="InterPro"/>
</dbReference>
<evidence type="ECO:0000256" key="2">
    <source>
        <dbReference type="SAM" id="Phobius"/>
    </source>
</evidence>
<dbReference type="InterPro" id="IPR004045">
    <property type="entry name" value="Glutathione_S-Trfase_N"/>
</dbReference>
<name>A0AAV6N4V5_9ROSI</name>
<dbReference type="GO" id="GO:0004364">
    <property type="term" value="F:glutathione transferase activity"/>
    <property type="evidence" value="ECO:0007669"/>
    <property type="project" value="InterPro"/>
</dbReference>
<keyword evidence="2" id="KW-1133">Transmembrane helix</keyword>
<evidence type="ECO:0000256" key="1">
    <source>
        <dbReference type="ARBA" id="ARBA00007635"/>
    </source>
</evidence>
<dbReference type="InterPro" id="IPR044617">
    <property type="entry name" value="TCHQD"/>
</dbReference>
<feature type="non-terminal residue" evidence="5">
    <location>
        <position position="1"/>
    </location>
</feature>
<proteinExistence type="inferred from homology"/>
<feature type="transmembrane region" description="Helical" evidence="2">
    <location>
        <begin position="117"/>
        <end position="138"/>
    </location>
</feature>
<dbReference type="AlphaFoldDB" id="A0AAV6N4V5"/>
<comment type="caution">
    <text evidence="5">The sequence shown here is derived from an EMBL/GenBank/DDBJ whole genome shotgun (WGS) entry which is preliminary data.</text>
</comment>
<comment type="similarity">
    <text evidence="1">Belongs to the drug/metabolite transporter (DMT) superfamily. Plant drug/metabolite exporter (P-DME) (TC 2.A.7.4) family.</text>
</comment>
<accession>A0AAV6N4V5</accession>
<dbReference type="CDD" id="cd00570">
    <property type="entry name" value="GST_N_family"/>
    <property type="match status" value="1"/>
</dbReference>
<feature type="domain" description="GST C-terminal" evidence="4">
    <location>
        <begin position="551"/>
        <end position="684"/>
    </location>
</feature>
<dbReference type="InterPro" id="IPR000620">
    <property type="entry name" value="EamA_dom"/>
</dbReference>
<evidence type="ECO:0000259" key="4">
    <source>
        <dbReference type="PROSITE" id="PS50405"/>
    </source>
</evidence>
<feature type="transmembrane region" description="Helical" evidence="2">
    <location>
        <begin position="87"/>
        <end position="111"/>
    </location>
</feature>
<feature type="transmembrane region" description="Helical" evidence="2">
    <location>
        <begin position="331"/>
        <end position="349"/>
    </location>
</feature>
<dbReference type="CDD" id="cd00299">
    <property type="entry name" value="GST_C_family"/>
    <property type="match status" value="1"/>
</dbReference>
<dbReference type="PROSITE" id="PS50404">
    <property type="entry name" value="GST_NTER"/>
    <property type="match status" value="1"/>
</dbReference>
<feature type="transmembrane region" description="Helical" evidence="2">
    <location>
        <begin position="150"/>
        <end position="168"/>
    </location>
</feature>
<reference evidence="5 6" key="1">
    <citation type="journal article" date="2021" name="Hortic Res">
        <title>The domestication of Cucurbita argyrosperma as revealed by the genome of its wild relative.</title>
        <authorList>
            <person name="Barrera-Redondo J."/>
            <person name="Sanchez-de la Vega G."/>
            <person name="Aguirre-Liguori J.A."/>
            <person name="Castellanos-Morales G."/>
            <person name="Gutierrez-Guerrero Y.T."/>
            <person name="Aguirre-Dugua X."/>
            <person name="Aguirre-Planter E."/>
            <person name="Tenaillon M.I."/>
            <person name="Lira-Saade R."/>
            <person name="Eguiarte L.E."/>
        </authorList>
    </citation>
    <scope>NUCLEOTIDE SEQUENCE [LARGE SCALE GENOMIC DNA]</scope>
    <source>
        <strain evidence="5">JBR-2021</strain>
    </source>
</reference>
<dbReference type="Pfam" id="PF02798">
    <property type="entry name" value="GST_N"/>
    <property type="match status" value="1"/>
</dbReference>
<keyword evidence="2" id="KW-0472">Membrane</keyword>
<evidence type="ECO:0000259" key="3">
    <source>
        <dbReference type="PROSITE" id="PS50404"/>
    </source>
</evidence>
<organism evidence="5 6">
    <name type="scientific">Cucurbita argyrosperma subsp. sororia</name>
    <dbReference type="NCBI Taxonomy" id="37648"/>
    <lineage>
        <taxon>Eukaryota</taxon>
        <taxon>Viridiplantae</taxon>
        <taxon>Streptophyta</taxon>
        <taxon>Embryophyta</taxon>
        <taxon>Tracheophyta</taxon>
        <taxon>Spermatophyta</taxon>
        <taxon>Magnoliopsida</taxon>
        <taxon>eudicotyledons</taxon>
        <taxon>Gunneridae</taxon>
        <taxon>Pentapetalae</taxon>
        <taxon>rosids</taxon>
        <taxon>fabids</taxon>
        <taxon>Cucurbitales</taxon>
        <taxon>Cucurbitaceae</taxon>
        <taxon>Cucurbiteae</taxon>
        <taxon>Cucurbita</taxon>
    </lineage>
</organism>
<dbReference type="PROSITE" id="PS50405">
    <property type="entry name" value="GST_CTER"/>
    <property type="match status" value="1"/>
</dbReference>
<feature type="transmembrane region" description="Helical" evidence="2">
    <location>
        <begin position="53"/>
        <end position="75"/>
    </location>
</feature>
<dbReference type="PANTHER" id="PTHR45374">
    <property type="entry name" value="GLUTATHIONE S-TRANSFERASE TCHQD"/>
    <property type="match status" value="1"/>
</dbReference>
<sequence length="700" mass="78044">MAAALVGGSGTGGGLIFGSGDVSKAHAAMALVQVINGGYHVITKVALNVGMNQLVFCLFRDLLALTILAPVAYVREKRVRLPMTRELFISFFILGLTGIFGNQLLFLVGLGYTNPTYAAAIQPSIPVFTFLLAVMMGTESVNLLKVEGQAKVGGTLVCVSGAIFMVLFRGPALFGNPESDFASHNEISARGQPEPAGWLLSSLLEYGLDHFHIGVLCLIGNCMCMACFLAIQARVLKKYPANLSVTAYSYLFGATLMVITSFFMTNESTDWNLTQSEFFAVLYAGIFASAINYGLLTWCNKILGPALVALYNPLQPAASALLSRVFIGSPIYLGSVLGGSLIIAGLYLVTWASHRERQTTPILLPHSTRYMSHLEMSTGEEMKVTHLPICDPFNAHESIKACVSLLPFVLLVLLVLQDCEELDGFWVSGLRIRRDFISDKPRGNTEKVRLALEEQGIDYTSFHVNPITAKNMDASFFKMNSNAKLPVFQNGSHVIFDTIEIIQYIERIAIVSSGIDDVMPSSREVVEWMHKIQEWNPKFFTLAHIPEKYRLAVTKFRRRVVIARMAETPEMAATYHHKLREAYETEDKLKNKTVIKQSTEHLVALLDEIESKLGQTSYLVGEEFTMADAVFIPVLARLVLLKLADEYIGSRPNIAEYWMLVQQRPSYKKVIGKYFNGWRKHKTLLKTWCFVHIRTLLRRY</sequence>
<evidence type="ECO:0000313" key="6">
    <source>
        <dbReference type="Proteomes" id="UP000685013"/>
    </source>
</evidence>
<dbReference type="InterPro" id="IPR010987">
    <property type="entry name" value="Glutathione-S-Trfase_C-like"/>
</dbReference>
<evidence type="ECO:0000313" key="5">
    <source>
        <dbReference type="EMBL" id="KAG6591865.1"/>
    </source>
</evidence>
<feature type="transmembrane region" description="Helical" evidence="2">
    <location>
        <begin position="243"/>
        <end position="264"/>
    </location>
</feature>
<dbReference type="Pfam" id="PF00892">
    <property type="entry name" value="EamA"/>
    <property type="match status" value="2"/>
</dbReference>
<dbReference type="PANTHER" id="PTHR45374:SF1">
    <property type="entry name" value="GLUTATHIONE S-TRANSFERASE TCHQD"/>
    <property type="match status" value="1"/>
</dbReference>
<keyword evidence="6" id="KW-1185">Reference proteome</keyword>
<dbReference type="EMBL" id="JAGKQH010000009">
    <property type="protein sequence ID" value="KAG6591865.1"/>
    <property type="molecule type" value="Genomic_DNA"/>
</dbReference>
<feature type="transmembrane region" description="Helical" evidence="2">
    <location>
        <begin position="276"/>
        <end position="295"/>
    </location>
</feature>
<keyword evidence="2" id="KW-0812">Transmembrane</keyword>
<feature type="domain" description="GST N-terminal" evidence="3">
    <location>
        <begin position="432"/>
        <end position="513"/>
    </location>
</feature>
<protein>
    <submittedName>
        <fullName evidence="5">WAT1-related protein</fullName>
    </submittedName>
</protein>
<feature type="transmembrane region" description="Helical" evidence="2">
    <location>
        <begin position="211"/>
        <end position="231"/>
    </location>
</feature>
<dbReference type="Pfam" id="PF13410">
    <property type="entry name" value="GST_C_2"/>
    <property type="match status" value="1"/>
</dbReference>